<dbReference type="SUPFAM" id="SSF89796">
    <property type="entry name" value="CoA-transferase family III (CaiB/BaiF)"/>
    <property type="match status" value="1"/>
</dbReference>
<proteinExistence type="predicted"/>
<dbReference type="InterPro" id="IPR044855">
    <property type="entry name" value="CoA-Trfase_III_dom3_sf"/>
</dbReference>
<name>A0ABP9P0L7_9PSEU</name>
<accession>A0ABP9P0L7</accession>
<protein>
    <submittedName>
        <fullName evidence="3">CoA transferase</fullName>
    </submittedName>
</protein>
<evidence type="ECO:0000256" key="2">
    <source>
        <dbReference type="SAM" id="MobiDB-lite"/>
    </source>
</evidence>
<reference evidence="4" key="1">
    <citation type="journal article" date="2019" name="Int. J. Syst. Evol. Microbiol.">
        <title>The Global Catalogue of Microorganisms (GCM) 10K type strain sequencing project: providing services to taxonomists for standard genome sequencing and annotation.</title>
        <authorList>
            <consortium name="The Broad Institute Genomics Platform"/>
            <consortium name="The Broad Institute Genome Sequencing Center for Infectious Disease"/>
            <person name="Wu L."/>
            <person name="Ma J."/>
        </authorList>
    </citation>
    <scope>NUCLEOTIDE SEQUENCE [LARGE SCALE GENOMIC DNA]</scope>
    <source>
        <strain evidence="4">JCM 18302</strain>
    </source>
</reference>
<organism evidence="3 4">
    <name type="scientific">Pseudonocardia adelaidensis</name>
    <dbReference type="NCBI Taxonomy" id="648754"/>
    <lineage>
        <taxon>Bacteria</taxon>
        <taxon>Bacillati</taxon>
        <taxon>Actinomycetota</taxon>
        <taxon>Actinomycetes</taxon>
        <taxon>Pseudonocardiales</taxon>
        <taxon>Pseudonocardiaceae</taxon>
        <taxon>Pseudonocardia</taxon>
    </lineage>
</organism>
<sequence length="401" mass="42246">MSGRLLDGVTVLDLTNVLAGPYAGYQLALLGADVIKVENPRGGDLARRLGADPDLSDELLGVSFLAQNSAKRSVTLDLKAPRGAEIFTRLVRDADVVLENFRPGVMERLGFGWDALRSINPGIVYCAISGFGQTGPMRARPAYDQIIQGLSGLMSVTGTPETAPLRVGAPICDSMGGLAAAMAVNAALVRRARTGEGAFLDVSMLETAMTSMGWVVSDQLVAGVAPTVMANENRTAAPSGTFATADGALNIAANKQEQWESLCAVLGRDELVDDPRFRTRELRKLNRDVLRAELEKSLRERTAQEWDAALLGSGVPAAPVVSVADALANEQVRARGLVAELPSPAADDGTVRLLGGPVHVDGAPSAPDRRPPRLGEHTDEVLAGLGCAGDEIARLREEGVI</sequence>
<gene>
    <name evidence="3" type="ORF">GCM10023320_67000</name>
</gene>
<evidence type="ECO:0000256" key="1">
    <source>
        <dbReference type="ARBA" id="ARBA00022679"/>
    </source>
</evidence>
<dbReference type="Proteomes" id="UP001500804">
    <property type="component" value="Unassembled WGS sequence"/>
</dbReference>
<feature type="region of interest" description="Disordered" evidence="2">
    <location>
        <begin position="356"/>
        <end position="376"/>
    </location>
</feature>
<evidence type="ECO:0000313" key="3">
    <source>
        <dbReference type="EMBL" id="GAA5136224.1"/>
    </source>
</evidence>
<keyword evidence="4" id="KW-1185">Reference proteome</keyword>
<dbReference type="PANTHER" id="PTHR48207">
    <property type="entry name" value="SUCCINATE--HYDROXYMETHYLGLUTARATE COA-TRANSFERASE"/>
    <property type="match status" value="1"/>
</dbReference>
<comment type="caution">
    <text evidence="3">The sequence shown here is derived from an EMBL/GenBank/DDBJ whole genome shotgun (WGS) entry which is preliminary data.</text>
</comment>
<dbReference type="Gene3D" id="3.40.50.10540">
    <property type="entry name" value="Crotonobetainyl-coa:carnitine coa-transferase, domain 1"/>
    <property type="match status" value="1"/>
</dbReference>
<dbReference type="InterPro" id="IPR023606">
    <property type="entry name" value="CoA-Trfase_III_dom_1_sf"/>
</dbReference>
<dbReference type="Pfam" id="PF02515">
    <property type="entry name" value="CoA_transf_3"/>
    <property type="match status" value="1"/>
</dbReference>
<dbReference type="InterPro" id="IPR003673">
    <property type="entry name" value="CoA-Trfase_fam_III"/>
</dbReference>
<dbReference type="InterPro" id="IPR050483">
    <property type="entry name" value="CoA-transferase_III_domain"/>
</dbReference>
<dbReference type="Gene3D" id="3.30.1540.10">
    <property type="entry name" value="formyl-coa transferase, domain 3"/>
    <property type="match status" value="1"/>
</dbReference>
<dbReference type="RefSeq" id="WP_345610709.1">
    <property type="nucleotide sequence ID" value="NZ_BAABJO010000034.1"/>
</dbReference>
<dbReference type="EMBL" id="BAABJO010000034">
    <property type="protein sequence ID" value="GAA5136224.1"/>
    <property type="molecule type" value="Genomic_DNA"/>
</dbReference>
<keyword evidence="1 3" id="KW-0808">Transferase</keyword>
<dbReference type="PANTHER" id="PTHR48207:SF3">
    <property type="entry name" value="SUCCINATE--HYDROXYMETHYLGLUTARATE COA-TRANSFERASE"/>
    <property type="match status" value="1"/>
</dbReference>
<feature type="compositionally biased region" description="Basic and acidic residues" evidence="2">
    <location>
        <begin position="367"/>
        <end position="376"/>
    </location>
</feature>
<dbReference type="GO" id="GO:0016740">
    <property type="term" value="F:transferase activity"/>
    <property type="evidence" value="ECO:0007669"/>
    <property type="project" value="UniProtKB-KW"/>
</dbReference>
<evidence type="ECO:0000313" key="4">
    <source>
        <dbReference type="Proteomes" id="UP001500804"/>
    </source>
</evidence>